<dbReference type="PANTHER" id="PTHR43685:SF2">
    <property type="entry name" value="GLYCOSYLTRANSFERASE 2-LIKE DOMAIN-CONTAINING PROTEIN"/>
    <property type="match status" value="1"/>
</dbReference>
<dbReference type="PANTHER" id="PTHR43685">
    <property type="entry name" value="GLYCOSYLTRANSFERASE"/>
    <property type="match status" value="1"/>
</dbReference>
<gene>
    <name evidence="2" type="ORF">EV670_0158</name>
</gene>
<dbReference type="CDD" id="cd00761">
    <property type="entry name" value="Glyco_tranf_GTA_type"/>
    <property type="match status" value="1"/>
</dbReference>
<name>A0A4Q7W0V2_9BURK</name>
<dbReference type="AlphaFoldDB" id="A0A4Q7W0V2"/>
<dbReference type="InterPro" id="IPR001173">
    <property type="entry name" value="Glyco_trans_2-like"/>
</dbReference>
<proteinExistence type="predicted"/>
<dbReference type="InterPro" id="IPR050834">
    <property type="entry name" value="Glycosyltransf_2"/>
</dbReference>
<dbReference type="InterPro" id="IPR029044">
    <property type="entry name" value="Nucleotide-diphossugar_trans"/>
</dbReference>
<dbReference type="OrthoDB" id="9816564at2"/>
<evidence type="ECO:0000259" key="1">
    <source>
        <dbReference type="Pfam" id="PF00535"/>
    </source>
</evidence>
<dbReference type="GO" id="GO:0016740">
    <property type="term" value="F:transferase activity"/>
    <property type="evidence" value="ECO:0007669"/>
    <property type="project" value="UniProtKB-KW"/>
</dbReference>
<evidence type="ECO:0000313" key="3">
    <source>
        <dbReference type="Proteomes" id="UP000293671"/>
    </source>
</evidence>
<keyword evidence="3" id="KW-1185">Reference proteome</keyword>
<sequence>MDDGQRLPRVVACLPAWKAETFIEPTLASLAAQSYPNLQILIADDASPDGTWALCQRFAQGRANVELHRQPRNLGWIGNVNWLLRHADGDYLFFAFHDDPLEPGYVTALVEALERNPQAVLAFSDAVVDLRGEGEAWVRTMSFSALDGLASARARLAVMTLRPSQWWLPNRGLLRSSAVRRVGGMRRHLAGEFCADWPWLLHLSLLGEFVRVPQPLVHKVWRREGLSKSWRWTTHKRAAVTLACLTEILRADLPLRQRLRLAADFGGYWGRRALQGIGRRLGRT</sequence>
<keyword evidence="2" id="KW-0808">Transferase</keyword>
<dbReference type="EMBL" id="SHKP01000004">
    <property type="protein sequence ID" value="RZU02139.1"/>
    <property type="molecule type" value="Genomic_DNA"/>
</dbReference>
<protein>
    <submittedName>
        <fullName evidence="2">Glycosyltransferase involved in cell wall biosynthesis</fullName>
    </submittedName>
</protein>
<dbReference type="RefSeq" id="WP_130429923.1">
    <property type="nucleotide sequence ID" value="NZ_SHKP01000004.1"/>
</dbReference>
<evidence type="ECO:0000313" key="2">
    <source>
        <dbReference type="EMBL" id="RZU02139.1"/>
    </source>
</evidence>
<dbReference type="SUPFAM" id="SSF53448">
    <property type="entry name" value="Nucleotide-diphospho-sugar transferases"/>
    <property type="match status" value="1"/>
</dbReference>
<dbReference type="Gene3D" id="3.90.550.10">
    <property type="entry name" value="Spore Coat Polysaccharide Biosynthesis Protein SpsA, Chain A"/>
    <property type="match status" value="1"/>
</dbReference>
<reference evidence="2 3" key="1">
    <citation type="submission" date="2019-02" db="EMBL/GenBank/DDBJ databases">
        <title>Genomic Encyclopedia of Type Strains, Phase IV (KMG-IV): sequencing the most valuable type-strain genomes for metagenomic binning, comparative biology and taxonomic classification.</title>
        <authorList>
            <person name="Goeker M."/>
        </authorList>
    </citation>
    <scope>NUCLEOTIDE SEQUENCE [LARGE SCALE GENOMIC DNA]</scope>
    <source>
        <strain evidence="2 3">DSM 19570</strain>
    </source>
</reference>
<dbReference type="Pfam" id="PF00535">
    <property type="entry name" value="Glycos_transf_2"/>
    <property type="match status" value="1"/>
</dbReference>
<feature type="domain" description="Glycosyltransferase 2-like" evidence="1">
    <location>
        <begin position="13"/>
        <end position="123"/>
    </location>
</feature>
<organism evidence="2 3">
    <name type="scientific">Rivibacter subsaxonicus</name>
    <dbReference type="NCBI Taxonomy" id="457575"/>
    <lineage>
        <taxon>Bacteria</taxon>
        <taxon>Pseudomonadati</taxon>
        <taxon>Pseudomonadota</taxon>
        <taxon>Betaproteobacteria</taxon>
        <taxon>Burkholderiales</taxon>
        <taxon>Rivibacter</taxon>
    </lineage>
</organism>
<accession>A0A4Q7W0V2</accession>
<dbReference type="Proteomes" id="UP000293671">
    <property type="component" value="Unassembled WGS sequence"/>
</dbReference>
<comment type="caution">
    <text evidence="2">The sequence shown here is derived from an EMBL/GenBank/DDBJ whole genome shotgun (WGS) entry which is preliminary data.</text>
</comment>